<comment type="caution">
    <text evidence="1">The sequence shown here is derived from an EMBL/GenBank/DDBJ whole genome shotgun (WGS) entry which is preliminary data.</text>
</comment>
<dbReference type="AlphaFoldDB" id="A0A084T143"/>
<dbReference type="InterPro" id="IPR016024">
    <property type="entry name" value="ARM-type_fold"/>
</dbReference>
<organism evidence="1 2">
    <name type="scientific">Archangium violaceum Cb vi76</name>
    <dbReference type="NCBI Taxonomy" id="1406225"/>
    <lineage>
        <taxon>Bacteria</taxon>
        <taxon>Pseudomonadati</taxon>
        <taxon>Myxococcota</taxon>
        <taxon>Myxococcia</taxon>
        <taxon>Myxococcales</taxon>
        <taxon>Cystobacterineae</taxon>
        <taxon>Archangiaceae</taxon>
        <taxon>Archangium</taxon>
    </lineage>
</organism>
<dbReference type="Proteomes" id="UP000028547">
    <property type="component" value="Unassembled WGS sequence"/>
</dbReference>
<gene>
    <name evidence="1" type="ORF">Q664_02550</name>
</gene>
<dbReference type="SUPFAM" id="SSF48371">
    <property type="entry name" value="ARM repeat"/>
    <property type="match status" value="1"/>
</dbReference>
<dbReference type="Gene3D" id="1.25.10.10">
    <property type="entry name" value="Leucine-rich Repeat Variant"/>
    <property type="match status" value="2"/>
</dbReference>
<evidence type="ECO:0008006" key="3">
    <source>
        <dbReference type="Google" id="ProtNLM"/>
    </source>
</evidence>
<dbReference type="Pfam" id="PF13646">
    <property type="entry name" value="HEAT_2"/>
    <property type="match status" value="1"/>
</dbReference>
<reference evidence="1 2" key="1">
    <citation type="submission" date="2014-07" db="EMBL/GenBank/DDBJ databases">
        <title>Draft Genome Sequence of Gephyronic Acid Producer, Cystobacter violaceus Strain Cb vi76.</title>
        <authorList>
            <person name="Stevens D.C."/>
            <person name="Young J."/>
            <person name="Carmichael R."/>
            <person name="Tan J."/>
            <person name="Taylor R.E."/>
        </authorList>
    </citation>
    <scope>NUCLEOTIDE SEQUENCE [LARGE SCALE GENOMIC DNA]</scope>
    <source>
        <strain evidence="1 2">Cb vi76</strain>
    </source>
</reference>
<protein>
    <recommendedName>
        <fullName evidence="3">TIGR02270 family protein</fullName>
    </recommendedName>
</protein>
<evidence type="ECO:0000313" key="2">
    <source>
        <dbReference type="Proteomes" id="UP000028547"/>
    </source>
</evidence>
<name>A0A084T143_9BACT</name>
<dbReference type="InterPro" id="IPR011989">
    <property type="entry name" value="ARM-like"/>
</dbReference>
<dbReference type="SMART" id="SM00567">
    <property type="entry name" value="EZ_HEAT"/>
    <property type="match status" value="3"/>
</dbReference>
<dbReference type="InterPro" id="IPR004155">
    <property type="entry name" value="PBS_lyase_HEAT"/>
</dbReference>
<proteinExistence type="predicted"/>
<evidence type="ECO:0000313" key="1">
    <source>
        <dbReference type="EMBL" id="KFA94428.1"/>
    </source>
</evidence>
<sequence>MTDAMTKTLLDHPGAETFLREFQEEHLSEVEFLLQQRRRLLHGPGAHWTDAEEPETRLARHLAAMRASTEVALGCAREAVASGDDGQFLAGLHVLASLAPHEASIDMLLLSREAALEEVLPAWTEALALALHSEVAECCTRALADGRPQVRAAAATLLGHRREGDPPRLMLLLEDEDGSVRGAAALALARLGHRPALPSIETLLAHSPPEQAEPLARAALLLGSRRALTFCRQFCNSSHPPPALPRLLALAGNAQDLPVLHRLSARPSFAEASLEALGLLGLSAAVPELMSHLEAEDPRHRQSAASALGLLSGAGPGLKVRVVAMEDEEEGHEREQWSTDPRAWRQWWEVHGHRLDGGQRWRHGRRFTLEGCLEELKDPHSPLTVRSRAALELVIHSGRLLDFEPDWPVLRQRESLTRWHTGGGRAGPLTA</sequence>
<dbReference type="EMBL" id="JPMI01000011">
    <property type="protein sequence ID" value="KFA94428.1"/>
    <property type="molecule type" value="Genomic_DNA"/>
</dbReference>
<accession>A0A084T143</accession>